<gene>
    <name evidence="8" type="ORF">GCM10023186_37610</name>
</gene>
<accession>A0ABP8JFE9</accession>
<keyword evidence="2" id="KW-0813">Transport</keyword>
<evidence type="ECO:0000256" key="5">
    <source>
        <dbReference type="ARBA" id="ARBA00023136"/>
    </source>
</evidence>
<dbReference type="EMBL" id="BAABHA010000014">
    <property type="protein sequence ID" value="GAA4389874.1"/>
    <property type="molecule type" value="Genomic_DNA"/>
</dbReference>
<feature type="transmembrane region" description="Helical" evidence="6">
    <location>
        <begin position="283"/>
        <end position="300"/>
    </location>
</feature>
<comment type="subcellular location">
    <subcellularLocation>
        <location evidence="1">Membrane</location>
        <topology evidence="1">Multi-pass membrane protein</topology>
    </subcellularLocation>
</comment>
<evidence type="ECO:0000256" key="3">
    <source>
        <dbReference type="ARBA" id="ARBA00022692"/>
    </source>
</evidence>
<evidence type="ECO:0000256" key="6">
    <source>
        <dbReference type="SAM" id="Phobius"/>
    </source>
</evidence>
<feature type="transmembrane region" description="Helical" evidence="6">
    <location>
        <begin position="209"/>
        <end position="233"/>
    </location>
</feature>
<feature type="transmembrane region" description="Helical" evidence="6">
    <location>
        <begin position="345"/>
        <end position="373"/>
    </location>
</feature>
<name>A0ABP8JFE9_9BACT</name>
<protein>
    <recommendedName>
        <fullName evidence="7">Citrate transporter-like domain-containing protein</fullName>
    </recommendedName>
</protein>
<dbReference type="NCBIfam" id="TIGR00785">
    <property type="entry name" value="dass"/>
    <property type="match status" value="1"/>
</dbReference>
<evidence type="ECO:0000256" key="4">
    <source>
        <dbReference type="ARBA" id="ARBA00022989"/>
    </source>
</evidence>
<feature type="transmembrane region" description="Helical" evidence="6">
    <location>
        <begin position="261"/>
        <end position="277"/>
    </location>
</feature>
<dbReference type="InterPro" id="IPR001898">
    <property type="entry name" value="SLC13A/DASS"/>
</dbReference>
<keyword evidence="4 6" id="KW-1133">Transmembrane helix</keyword>
<feature type="transmembrane region" description="Helical" evidence="6">
    <location>
        <begin position="170"/>
        <end position="189"/>
    </location>
</feature>
<comment type="caution">
    <text evidence="8">The sequence shown here is derived from an EMBL/GenBank/DDBJ whole genome shotgun (WGS) entry which is preliminary data.</text>
</comment>
<evidence type="ECO:0000313" key="9">
    <source>
        <dbReference type="Proteomes" id="UP001500454"/>
    </source>
</evidence>
<feature type="transmembrane region" description="Helical" evidence="6">
    <location>
        <begin position="421"/>
        <end position="443"/>
    </location>
</feature>
<dbReference type="PANTHER" id="PTHR10283:SF92">
    <property type="entry name" value="LOW-AFFINITY PHOSPHATE TRANSPORTER PHO91"/>
    <property type="match status" value="1"/>
</dbReference>
<evidence type="ECO:0000313" key="8">
    <source>
        <dbReference type="EMBL" id="GAA4389874.1"/>
    </source>
</evidence>
<evidence type="ECO:0000256" key="2">
    <source>
        <dbReference type="ARBA" id="ARBA00022448"/>
    </source>
</evidence>
<keyword evidence="5 6" id="KW-0472">Membrane</keyword>
<dbReference type="RefSeq" id="WP_345226833.1">
    <property type="nucleotide sequence ID" value="NZ_BAABHA010000014.1"/>
</dbReference>
<dbReference type="PANTHER" id="PTHR10283">
    <property type="entry name" value="SOLUTE CARRIER FAMILY 13 MEMBER"/>
    <property type="match status" value="1"/>
</dbReference>
<keyword evidence="9" id="KW-1185">Reference proteome</keyword>
<keyword evidence="3 6" id="KW-0812">Transmembrane</keyword>
<dbReference type="InterPro" id="IPR004680">
    <property type="entry name" value="Cit_transptr-like_dom"/>
</dbReference>
<feature type="transmembrane region" description="Helical" evidence="6">
    <location>
        <begin position="127"/>
        <end position="158"/>
    </location>
</feature>
<dbReference type="Proteomes" id="UP001500454">
    <property type="component" value="Unassembled WGS sequence"/>
</dbReference>
<sequence>MTTAALRNMLWGAAAAALAVGGLLPMVSSFAQGAALVLAAVCLLLWLSEAVPMFVPALLLAVLVPALLGRHDADYRLDQVLSWGADPVVALFFGGFVLSAAISAHGLDQLLVQRVVQLAGSSALRLFILVTLLTAFLSMWVSNTAAAALVLASLQPLLNQLPGEAGTRRALLLGVAFGADFGGMATPIGTGPNGLAMAQAAELGTDVSFSAWMVFALPLTLGLLLAAIVLVAWRCGLRQEQLPTAPPAPGAAVVSPRRNQLLLVLGLTVLLWLTEPWHGIPTAGVALGAAAVLFATGLVVPATLRELDWGTLLLIAGGLMLGRLLEQSGVVRTLAGHVDWAALPSGVGLVFLCMVTATLSALMSNTAAVVMLLPLSQVIYPAPSTAIVVALAASMGVPFVISTPPNALAYSKGGLRTTDLLLPGLLLMIGGCLLISLTGKSVLNLVGIP</sequence>
<organism evidence="8 9">
    <name type="scientific">Hymenobacter koreensis</name>
    <dbReference type="NCBI Taxonomy" id="1084523"/>
    <lineage>
        <taxon>Bacteria</taxon>
        <taxon>Pseudomonadati</taxon>
        <taxon>Bacteroidota</taxon>
        <taxon>Cytophagia</taxon>
        <taxon>Cytophagales</taxon>
        <taxon>Hymenobacteraceae</taxon>
        <taxon>Hymenobacter</taxon>
    </lineage>
</organism>
<reference evidence="9" key="1">
    <citation type="journal article" date="2019" name="Int. J. Syst. Evol. Microbiol.">
        <title>The Global Catalogue of Microorganisms (GCM) 10K type strain sequencing project: providing services to taxonomists for standard genome sequencing and annotation.</title>
        <authorList>
            <consortium name="The Broad Institute Genomics Platform"/>
            <consortium name="The Broad Institute Genome Sequencing Center for Infectious Disease"/>
            <person name="Wu L."/>
            <person name="Ma J."/>
        </authorList>
    </citation>
    <scope>NUCLEOTIDE SEQUENCE [LARGE SCALE GENOMIC DNA]</scope>
    <source>
        <strain evidence="9">JCM 17924</strain>
    </source>
</reference>
<feature type="transmembrane region" description="Helical" evidence="6">
    <location>
        <begin position="88"/>
        <end position="107"/>
    </location>
</feature>
<dbReference type="Pfam" id="PF03600">
    <property type="entry name" value="CitMHS"/>
    <property type="match status" value="1"/>
</dbReference>
<evidence type="ECO:0000256" key="1">
    <source>
        <dbReference type="ARBA" id="ARBA00004141"/>
    </source>
</evidence>
<feature type="domain" description="Citrate transporter-like" evidence="7">
    <location>
        <begin position="43"/>
        <end position="338"/>
    </location>
</feature>
<evidence type="ECO:0000259" key="7">
    <source>
        <dbReference type="Pfam" id="PF03600"/>
    </source>
</evidence>
<feature type="transmembrane region" description="Helical" evidence="6">
    <location>
        <begin position="49"/>
        <end position="68"/>
    </location>
</feature>
<feature type="transmembrane region" description="Helical" evidence="6">
    <location>
        <begin position="380"/>
        <end position="401"/>
    </location>
</feature>
<proteinExistence type="predicted"/>